<comment type="caution">
    <text evidence="1">The sequence shown here is derived from an EMBL/GenBank/DDBJ whole genome shotgun (WGS) entry which is preliminary data.</text>
</comment>
<accession>A0A225V0C3</accession>
<dbReference type="AlphaFoldDB" id="A0A225V0C3"/>
<organism evidence="1 2">
    <name type="scientific">Phytophthora megakarya</name>
    <dbReference type="NCBI Taxonomy" id="4795"/>
    <lineage>
        <taxon>Eukaryota</taxon>
        <taxon>Sar</taxon>
        <taxon>Stramenopiles</taxon>
        <taxon>Oomycota</taxon>
        <taxon>Peronosporomycetes</taxon>
        <taxon>Peronosporales</taxon>
        <taxon>Peronosporaceae</taxon>
        <taxon>Phytophthora</taxon>
    </lineage>
</organism>
<evidence type="ECO:0000313" key="2">
    <source>
        <dbReference type="Proteomes" id="UP000198211"/>
    </source>
</evidence>
<reference evidence="2" key="1">
    <citation type="submission" date="2017-03" db="EMBL/GenBank/DDBJ databases">
        <title>Phytopthora megakarya and P. palmivora, two closely related causual agents of cacao black pod achieved similar genome size and gene model numbers by different mechanisms.</title>
        <authorList>
            <person name="Ali S."/>
            <person name="Shao J."/>
            <person name="Larry D.J."/>
            <person name="Kronmiller B."/>
            <person name="Shen D."/>
            <person name="Strem M.D."/>
            <person name="Melnick R.L."/>
            <person name="Guiltinan M.J."/>
            <person name="Tyler B.M."/>
            <person name="Meinhardt L.W."/>
            <person name="Bailey B.A."/>
        </authorList>
    </citation>
    <scope>NUCLEOTIDE SEQUENCE [LARGE SCALE GENOMIC DNA]</scope>
    <source>
        <strain evidence="2">zdho120</strain>
    </source>
</reference>
<evidence type="ECO:0000313" key="1">
    <source>
        <dbReference type="EMBL" id="OWY98623.1"/>
    </source>
</evidence>
<sequence length="150" mass="17341">MDLLRFKLADDATSPISPTNIPPYILLYRQQQETQRAIERMPSVLMNSFSKFLDDKCVGSGVIRKEELQATIHQLLTEAGLYHSGDALHQRPPDTPAGSFIYWKRGSKFHHLPECFEFPGVDDLGVWRLWWFGNKAMGYPVTEYTFYINK</sequence>
<protein>
    <submittedName>
        <fullName evidence="1">Uncharacterized protein</fullName>
    </submittedName>
</protein>
<dbReference type="OrthoDB" id="128297at2759"/>
<gene>
    <name evidence="1" type="ORF">PHMEG_00030566</name>
</gene>
<dbReference type="Proteomes" id="UP000198211">
    <property type="component" value="Unassembled WGS sequence"/>
</dbReference>
<dbReference type="EMBL" id="NBNE01009228">
    <property type="protein sequence ID" value="OWY98623.1"/>
    <property type="molecule type" value="Genomic_DNA"/>
</dbReference>
<keyword evidence="2" id="KW-1185">Reference proteome</keyword>
<proteinExistence type="predicted"/>
<name>A0A225V0C3_9STRA</name>